<dbReference type="Proteomes" id="UP000199289">
    <property type="component" value="Unassembled WGS sequence"/>
</dbReference>
<dbReference type="EMBL" id="FNKQ01000006">
    <property type="protein sequence ID" value="SDR14175.1"/>
    <property type="molecule type" value="Genomic_DNA"/>
</dbReference>
<reference evidence="3" key="1">
    <citation type="submission" date="2016-10" db="EMBL/GenBank/DDBJ databases">
        <authorList>
            <person name="Varghese N."/>
            <person name="Submissions S."/>
        </authorList>
    </citation>
    <scope>NUCLEOTIDE SEQUENCE [LARGE SCALE GENOMIC DNA]</scope>
    <source>
        <strain evidence="3">CGMCC 1.12397</strain>
    </source>
</reference>
<dbReference type="AlphaFoldDB" id="A0A1H1GLW6"/>
<proteinExistence type="predicted"/>
<evidence type="ECO:0000313" key="2">
    <source>
        <dbReference type="EMBL" id="SDR14175.1"/>
    </source>
</evidence>
<gene>
    <name evidence="2" type="ORF">SAMN05216278_3758</name>
</gene>
<sequence length="106" mass="11291">MPVCAGTRSPVCDERALQGYLRNNAGGEPAVRTASDFGRRSTKRRSTVVEMACARGGRRHAGLGQEPRTPVAPGAMNPMVARTYRMTSEINHAMSAIPPACIQPPG</sequence>
<name>A0A1H1GLW6_9EURY</name>
<evidence type="ECO:0000256" key="1">
    <source>
        <dbReference type="SAM" id="MobiDB-lite"/>
    </source>
</evidence>
<protein>
    <submittedName>
        <fullName evidence="2">Uncharacterized protein</fullName>
    </submittedName>
</protein>
<feature type="region of interest" description="Disordered" evidence="1">
    <location>
        <begin position="26"/>
        <end position="76"/>
    </location>
</feature>
<accession>A0A1H1GLW6</accession>
<organism evidence="2 3">
    <name type="scientific">Halopelagius longus</name>
    <dbReference type="NCBI Taxonomy" id="1236180"/>
    <lineage>
        <taxon>Archaea</taxon>
        <taxon>Methanobacteriati</taxon>
        <taxon>Methanobacteriota</taxon>
        <taxon>Stenosarchaea group</taxon>
        <taxon>Halobacteria</taxon>
        <taxon>Halobacteriales</taxon>
        <taxon>Haloferacaceae</taxon>
    </lineage>
</organism>
<evidence type="ECO:0000313" key="3">
    <source>
        <dbReference type="Proteomes" id="UP000199289"/>
    </source>
</evidence>